<dbReference type="AlphaFoldDB" id="A0A3S9T0R6"/>
<dbReference type="Pfam" id="PF11009">
    <property type="entry name" value="BrxC"/>
    <property type="match status" value="1"/>
</dbReference>
<dbReference type="Proteomes" id="UP000267250">
    <property type="component" value="Chromosome"/>
</dbReference>
<dbReference type="SUPFAM" id="SSF52833">
    <property type="entry name" value="Thioredoxin-like"/>
    <property type="match status" value="1"/>
</dbReference>
<dbReference type="Gene3D" id="3.40.30.10">
    <property type="entry name" value="Glutaredoxin"/>
    <property type="match status" value="1"/>
</dbReference>
<evidence type="ECO:0008006" key="3">
    <source>
        <dbReference type="Google" id="ProtNLM"/>
    </source>
</evidence>
<dbReference type="OrthoDB" id="677051at2"/>
<accession>A0A3S9T0R6</accession>
<sequence>MAEMKELTRIEEVDQILGESSNKPIFIFKHNHICPISVGAFRHYEAFVRGYEKEDILFTLIRIREHRDISNAIAERLGVKHESPQAILVVDGRAVWNDSHYEITENKLKQVVMMYENNSLKA</sequence>
<protein>
    <recommendedName>
        <fullName evidence="3">General stress protein</fullName>
    </recommendedName>
</protein>
<dbReference type="EMBL" id="CP016379">
    <property type="protein sequence ID" value="AZR74012.1"/>
    <property type="molecule type" value="Genomic_DNA"/>
</dbReference>
<organism evidence="1 2">
    <name type="scientific">Anoxybacter fermentans</name>
    <dbReference type="NCBI Taxonomy" id="1323375"/>
    <lineage>
        <taxon>Bacteria</taxon>
        <taxon>Bacillati</taxon>
        <taxon>Bacillota</taxon>
        <taxon>Clostridia</taxon>
        <taxon>Halanaerobiales</taxon>
        <taxon>Anoxybacter</taxon>
    </lineage>
</organism>
<dbReference type="KEGG" id="aft:BBF96_11780"/>
<evidence type="ECO:0000313" key="2">
    <source>
        <dbReference type="Proteomes" id="UP000267250"/>
    </source>
</evidence>
<proteinExistence type="predicted"/>
<keyword evidence="2" id="KW-1185">Reference proteome</keyword>
<name>A0A3S9T0R6_9FIRM</name>
<dbReference type="InterPro" id="IPR022551">
    <property type="entry name" value="BrxC"/>
</dbReference>
<dbReference type="RefSeq" id="WP_127017361.1">
    <property type="nucleotide sequence ID" value="NZ_CP016379.1"/>
</dbReference>
<dbReference type="InterPro" id="IPR036249">
    <property type="entry name" value="Thioredoxin-like_sf"/>
</dbReference>
<gene>
    <name evidence="1" type="ORF">BBF96_11780</name>
</gene>
<dbReference type="NCBIfam" id="TIGR04019">
    <property type="entry name" value="B_thiol_YtxJ"/>
    <property type="match status" value="1"/>
</dbReference>
<reference evidence="1 2" key="1">
    <citation type="submission" date="2016-07" db="EMBL/GenBank/DDBJ databases">
        <title>Genome and transcriptome analysis of iron-reducing fermentative bacteria Anoxybacter fermentans.</title>
        <authorList>
            <person name="Zeng X."/>
            <person name="Shao Z."/>
        </authorList>
    </citation>
    <scope>NUCLEOTIDE SEQUENCE [LARGE SCALE GENOMIC DNA]</scope>
    <source>
        <strain evidence="1 2">DY22613</strain>
    </source>
</reference>
<evidence type="ECO:0000313" key="1">
    <source>
        <dbReference type="EMBL" id="AZR74012.1"/>
    </source>
</evidence>